<organism evidence="1 2">
    <name type="scientific">Knoellia remsis</name>
    <dbReference type="NCBI Taxonomy" id="407159"/>
    <lineage>
        <taxon>Bacteria</taxon>
        <taxon>Bacillati</taxon>
        <taxon>Actinomycetota</taxon>
        <taxon>Actinomycetes</taxon>
        <taxon>Micrococcales</taxon>
        <taxon>Intrasporangiaceae</taxon>
        <taxon>Knoellia</taxon>
    </lineage>
</organism>
<accession>A0A2T0UGJ5</accession>
<sequence length="164" mass="17819">MTDHDDRASGDFLTRLGPALAGGRATLQAFYDSLDQSDAAGRLIVAHYLADAQDSLEDEVRWDELALDLAPQVTDADLHALHPSLNIAGFVPSLQLNLADGYRRMQRFADASTALSASRAGNDRLPSESPEQQAYRQLILDGQQRVADLIDARDSVSTGLPDTR</sequence>
<dbReference type="Proteomes" id="UP000237822">
    <property type="component" value="Unassembled WGS sequence"/>
</dbReference>
<dbReference type="AlphaFoldDB" id="A0A2T0UGJ5"/>
<evidence type="ECO:0000313" key="1">
    <source>
        <dbReference type="EMBL" id="PRY57070.1"/>
    </source>
</evidence>
<reference evidence="1 2" key="1">
    <citation type="submission" date="2018-03" db="EMBL/GenBank/DDBJ databases">
        <title>Genomic Encyclopedia of Archaeal and Bacterial Type Strains, Phase II (KMG-II): from individual species to whole genera.</title>
        <authorList>
            <person name="Goeker M."/>
        </authorList>
    </citation>
    <scope>NUCLEOTIDE SEQUENCE [LARGE SCALE GENOMIC DNA]</scope>
    <source>
        <strain evidence="1 2">ATCC BAA-1496</strain>
    </source>
</reference>
<proteinExistence type="predicted"/>
<protein>
    <submittedName>
        <fullName evidence="1">Uncharacterized protein</fullName>
    </submittedName>
</protein>
<evidence type="ECO:0000313" key="2">
    <source>
        <dbReference type="Proteomes" id="UP000237822"/>
    </source>
</evidence>
<comment type="caution">
    <text evidence="1">The sequence shown here is derived from an EMBL/GenBank/DDBJ whole genome shotgun (WGS) entry which is preliminary data.</text>
</comment>
<gene>
    <name evidence="1" type="ORF">BCF74_11775</name>
</gene>
<dbReference type="RefSeq" id="WP_106298021.1">
    <property type="nucleotide sequence ID" value="NZ_PVTI01000017.1"/>
</dbReference>
<dbReference type="OrthoDB" id="8450665at2"/>
<dbReference type="EMBL" id="PVTI01000017">
    <property type="protein sequence ID" value="PRY57070.1"/>
    <property type="molecule type" value="Genomic_DNA"/>
</dbReference>
<keyword evidence="2" id="KW-1185">Reference proteome</keyword>
<name>A0A2T0UGJ5_9MICO</name>